<dbReference type="Proteomes" id="UP000887566">
    <property type="component" value="Unplaced"/>
</dbReference>
<accession>A0A914VQX0</accession>
<dbReference type="PANTHER" id="PTHR46534">
    <property type="entry name" value="IGGFC_BINDING DOMAIN-CONTAINING PROTEIN"/>
    <property type="match status" value="1"/>
</dbReference>
<feature type="domain" description="IgGFc-binding protein N-terminal" evidence="2">
    <location>
        <begin position="542"/>
        <end position="836"/>
    </location>
</feature>
<keyword evidence="3" id="KW-1185">Reference proteome</keyword>
<organism evidence="3 4">
    <name type="scientific">Plectus sambesii</name>
    <dbReference type="NCBI Taxonomy" id="2011161"/>
    <lineage>
        <taxon>Eukaryota</taxon>
        <taxon>Metazoa</taxon>
        <taxon>Ecdysozoa</taxon>
        <taxon>Nematoda</taxon>
        <taxon>Chromadorea</taxon>
        <taxon>Plectida</taxon>
        <taxon>Plectina</taxon>
        <taxon>Plectoidea</taxon>
        <taxon>Plectidae</taxon>
        <taxon>Plectus</taxon>
    </lineage>
</organism>
<evidence type="ECO:0000313" key="4">
    <source>
        <dbReference type="WBParaSite" id="PSAMB.scaffold2378size23513.g17564.t1"/>
    </source>
</evidence>
<dbReference type="PANTHER" id="PTHR46534:SF1">
    <property type="entry name" value="IGGFC-BINDING PROTEIN N-TERMINAL DOMAIN-CONTAINING PROTEIN"/>
    <property type="match status" value="1"/>
</dbReference>
<keyword evidence="1" id="KW-0472">Membrane</keyword>
<keyword evidence="1" id="KW-1133">Transmembrane helix</keyword>
<protein>
    <submittedName>
        <fullName evidence="4">IgGFc-binding protein N-terminal domain-containing protein</fullName>
    </submittedName>
</protein>
<dbReference type="AlphaFoldDB" id="A0A914VQX0"/>
<evidence type="ECO:0000256" key="1">
    <source>
        <dbReference type="SAM" id="Phobius"/>
    </source>
</evidence>
<evidence type="ECO:0000313" key="3">
    <source>
        <dbReference type="Proteomes" id="UP000887566"/>
    </source>
</evidence>
<sequence>MFIPNKGGYRNTNASMTFFNKNQQGVTVNITYNNNTMTYPVIMTTVQIFVQAASMYTFPFPTTSLEPTDNEPVFNEAPGATVYITSTLPISIVASSYSLDGLSGDRFLVLPTTLLQNNYVVAGTNQANAGTSSSRQVAYIIATQNNTNITATLLGNGESANKVYSVFGAPSGTIIKFVSINQYTVVVSSSKPVAMVVGSNCFMFTNGICDHQAHMPLPVPSSCTFPGNDRHLFNNFNSTINNYFIASTFGCDIPFDYDTNLESGGGTGRLTPNQPVMMTDFTLPGQNIADTHIVNSDTNPLLITQMGNSKIGTYLLYAPAIEQFVSGTVLFAAFDSAAQMQVIADKTTENGGALLDGKGFPGSWIQFPGADGYFITKLFLHFNFHFCLFFNFNFNYYFYYYHYYNYFHFYFNSYFNFNYYYINFYSSFYFYFYSYSYYYSCFYFYINIHFYFYFYFNLNFYVNVNVTYNNLTFQSKLTDFVTVPGMSTVTRYFPQDSLDTTVYSEPADDGFNYVPESSFRIQSNAPISVFATSTSLDGSSGDTYLVLPTTMLKTTYVVAGADQVNLSNYGSRHVVYFIATQDSTEFHVTMMRNGAVSQGFEEFDAGGMCSFITAGAYTVIVTTTKPIAVVVGTDCFSYAEGACDHQAYMPQPLPLDCYTVDGSFFDSHPVPNQLPRTNKYFVASIYGCNTTYDYTTDTCPINCGSGLLTSGQPVAFTEFSLPSNQSFYVTSASNPLLVTRQGKNALHGAYLLDVPSMSQFVTGSVQFFAFGSNCSLQVVAFLSNGQALLDGQPFGANWTLFSDSMNVQIGIATFPITPGQHTFSMDGGSFFIEVYGSFSGMSSYAYLPAINAPNYGNE</sequence>
<proteinExistence type="predicted"/>
<dbReference type="Pfam" id="PF17517">
    <property type="entry name" value="IgGFc_binding"/>
    <property type="match status" value="2"/>
</dbReference>
<reference evidence="4" key="1">
    <citation type="submission" date="2022-11" db="UniProtKB">
        <authorList>
            <consortium name="WormBaseParasite"/>
        </authorList>
    </citation>
    <scope>IDENTIFICATION</scope>
</reference>
<feature type="transmembrane region" description="Helical" evidence="1">
    <location>
        <begin position="419"/>
        <end position="435"/>
    </location>
</feature>
<feature type="domain" description="IgGFc-binding protein N-terminal" evidence="2">
    <location>
        <begin position="105"/>
        <end position="376"/>
    </location>
</feature>
<dbReference type="WBParaSite" id="PSAMB.scaffold2378size23513.g17564.t1">
    <property type="protein sequence ID" value="PSAMB.scaffold2378size23513.g17564.t1"/>
    <property type="gene ID" value="PSAMB.scaffold2378size23513.g17564"/>
</dbReference>
<evidence type="ECO:0000259" key="2">
    <source>
        <dbReference type="Pfam" id="PF17517"/>
    </source>
</evidence>
<feature type="transmembrane region" description="Helical" evidence="1">
    <location>
        <begin position="378"/>
        <end position="399"/>
    </location>
</feature>
<dbReference type="InterPro" id="IPR035234">
    <property type="entry name" value="IgGFc-bd_N"/>
</dbReference>
<name>A0A914VQX0_9BILA</name>
<keyword evidence="1" id="KW-0812">Transmembrane</keyword>